<dbReference type="CDD" id="cd02231">
    <property type="entry name" value="cupin_BLL6423-like"/>
    <property type="match status" value="1"/>
</dbReference>
<dbReference type="AlphaFoldDB" id="A0A0D2AWW7"/>
<dbReference type="RefSeq" id="XP_016231414.1">
    <property type="nucleotide sequence ID" value="XM_016384812.1"/>
</dbReference>
<evidence type="ECO:0000313" key="2">
    <source>
        <dbReference type="EMBL" id="KIW11198.1"/>
    </source>
</evidence>
<organism evidence="2 3">
    <name type="scientific">Exophiala spinifera</name>
    <dbReference type="NCBI Taxonomy" id="91928"/>
    <lineage>
        <taxon>Eukaryota</taxon>
        <taxon>Fungi</taxon>
        <taxon>Dikarya</taxon>
        <taxon>Ascomycota</taxon>
        <taxon>Pezizomycotina</taxon>
        <taxon>Eurotiomycetes</taxon>
        <taxon>Chaetothyriomycetidae</taxon>
        <taxon>Chaetothyriales</taxon>
        <taxon>Herpotrichiellaceae</taxon>
        <taxon>Exophiala</taxon>
    </lineage>
</organism>
<dbReference type="InterPro" id="IPR014710">
    <property type="entry name" value="RmlC-like_jellyroll"/>
</dbReference>
<dbReference type="STRING" id="91928.A0A0D2AWW7"/>
<dbReference type="SUPFAM" id="SSF51182">
    <property type="entry name" value="RmlC-like cupins"/>
    <property type="match status" value="1"/>
</dbReference>
<proteinExistence type="predicted"/>
<dbReference type="InterPro" id="IPR047142">
    <property type="entry name" value="OryJ/VirC-like"/>
</dbReference>
<dbReference type="EMBL" id="KN847499">
    <property type="protein sequence ID" value="KIW11198.1"/>
    <property type="molecule type" value="Genomic_DNA"/>
</dbReference>
<dbReference type="PANTHER" id="PTHR36156:SF2">
    <property type="entry name" value="CUPIN TYPE-2 DOMAIN-CONTAINING PROTEIN"/>
    <property type="match status" value="1"/>
</dbReference>
<dbReference type="InterPro" id="IPR011051">
    <property type="entry name" value="RmlC_Cupin_sf"/>
</dbReference>
<dbReference type="OrthoDB" id="4120394at2759"/>
<evidence type="ECO:0000259" key="1">
    <source>
        <dbReference type="Pfam" id="PF07883"/>
    </source>
</evidence>
<dbReference type="PANTHER" id="PTHR36156">
    <property type="entry name" value="SLR2101 PROTEIN"/>
    <property type="match status" value="1"/>
</dbReference>
<evidence type="ECO:0000313" key="3">
    <source>
        <dbReference type="Proteomes" id="UP000053328"/>
    </source>
</evidence>
<dbReference type="GeneID" id="27337581"/>
<reference evidence="2 3" key="1">
    <citation type="submission" date="2015-01" db="EMBL/GenBank/DDBJ databases">
        <title>The Genome Sequence of Exophiala spinifera CBS89968.</title>
        <authorList>
            <consortium name="The Broad Institute Genomics Platform"/>
            <person name="Cuomo C."/>
            <person name="de Hoog S."/>
            <person name="Gorbushina A."/>
            <person name="Stielow B."/>
            <person name="Teixiera M."/>
            <person name="Abouelleil A."/>
            <person name="Chapman S.B."/>
            <person name="Priest M."/>
            <person name="Young S.K."/>
            <person name="Wortman J."/>
            <person name="Nusbaum C."/>
            <person name="Birren B."/>
        </authorList>
    </citation>
    <scope>NUCLEOTIDE SEQUENCE [LARGE SCALE GENOMIC DNA]</scope>
    <source>
        <strain evidence="2 3">CBS 89968</strain>
    </source>
</reference>
<dbReference type="Proteomes" id="UP000053328">
    <property type="component" value="Unassembled WGS sequence"/>
</dbReference>
<keyword evidence="3" id="KW-1185">Reference proteome</keyword>
<sequence length="184" mass="20272">MSSLQTRRVVTGHSPEGKAIFEADEILLSLNLLTGKPISGSIAGIANIYKTENWPAALNVPFVDYYNKPLGLTDESGVICRVIHFPPVKDPAEDKLNILHRTQSLDFGVVLQGEIQLELDDGEKRSLKRGDVVVQRGTIHDWKNVSDQYCVMLFVLVPAELARVPETGKTLEPILPPMPSGESE</sequence>
<name>A0A0D2AWW7_9EURO</name>
<accession>A0A0D2AWW7</accession>
<dbReference type="Pfam" id="PF07883">
    <property type="entry name" value="Cupin_2"/>
    <property type="match status" value="1"/>
</dbReference>
<feature type="domain" description="Cupin type-2" evidence="1">
    <location>
        <begin position="99"/>
        <end position="155"/>
    </location>
</feature>
<dbReference type="InterPro" id="IPR013096">
    <property type="entry name" value="Cupin_2"/>
</dbReference>
<dbReference type="HOGENOM" id="CLU_096188_0_1_1"/>
<dbReference type="Gene3D" id="2.60.120.10">
    <property type="entry name" value="Jelly Rolls"/>
    <property type="match status" value="1"/>
</dbReference>
<gene>
    <name evidence="2" type="ORF">PV08_10498</name>
</gene>
<protein>
    <recommendedName>
        <fullName evidence="1">Cupin type-2 domain-containing protein</fullName>
    </recommendedName>
</protein>
<dbReference type="VEuPathDB" id="FungiDB:PV08_10498"/>